<evidence type="ECO:0008006" key="3">
    <source>
        <dbReference type="Google" id="ProtNLM"/>
    </source>
</evidence>
<dbReference type="SUPFAM" id="SSF52467">
    <property type="entry name" value="DHS-like NAD/FAD-binding domain"/>
    <property type="match status" value="1"/>
</dbReference>
<protein>
    <recommendedName>
        <fullName evidence="3">SIR2-like domain-containing protein</fullName>
    </recommendedName>
</protein>
<proteinExistence type="predicted"/>
<dbReference type="Pfam" id="PF13289">
    <property type="entry name" value="SIR2_2"/>
    <property type="match status" value="1"/>
</dbReference>
<sequence>MNAPSSSLVDAIAKRRSVIVMGSGVSAQSKNSQGMRPPTWRGFLDKALGELEESKRRGIKKLLNRGDYLTSCDVIQRRLGKDEFKNLLKREFLDPKFEASELHKLIFELDSKLVITPNFDKIYDSYVSAEAHGTVVLKTHTDSDVIEGVRRGDRMILKMHGTIDSPAKLIFTRSDYTQARTKHRDFYSLIESLGLTHTFLFIGCGVSDPDISLVFEDMFSKYPDSPCHVMSIPKNEIKGVEEEIFTELTNIKLIKYDPKDGHKAVVDWVRDLKFKVQEKREELAQRLDW</sequence>
<dbReference type="InterPro" id="IPR029035">
    <property type="entry name" value="DHS-like_NAD/FAD-binding_dom"/>
</dbReference>
<name>A0ABP9V2E5_9BACT</name>
<accession>A0ABP9V2E5</accession>
<dbReference type="RefSeq" id="WP_346188499.1">
    <property type="nucleotide sequence ID" value="NZ_BAABRL010000005.1"/>
</dbReference>
<reference evidence="1 2" key="1">
    <citation type="submission" date="2024-02" db="EMBL/GenBank/DDBJ databases">
        <title>Rubritalea halochordaticola NBRC 107102.</title>
        <authorList>
            <person name="Ichikawa N."/>
            <person name="Katano-Makiyama Y."/>
            <person name="Hidaka K."/>
        </authorList>
    </citation>
    <scope>NUCLEOTIDE SEQUENCE [LARGE SCALE GENOMIC DNA]</scope>
    <source>
        <strain evidence="1 2">NBRC 107102</strain>
    </source>
</reference>
<evidence type="ECO:0000313" key="1">
    <source>
        <dbReference type="EMBL" id="GAA5495754.1"/>
    </source>
</evidence>
<gene>
    <name evidence="1" type="ORF">Rhal01_01933</name>
</gene>
<comment type="caution">
    <text evidence="1">The sequence shown here is derived from an EMBL/GenBank/DDBJ whole genome shotgun (WGS) entry which is preliminary data.</text>
</comment>
<organism evidence="1 2">
    <name type="scientific">Rubritalea halochordaticola</name>
    <dbReference type="NCBI Taxonomy" id="714537"/>
    <lineage>
        <taxon>Bacteria</taxon>
        <taxon>Pseudomonadati</taxon>
        <taxon>Verrucomicrobiota</taxon>
        <taxon>Verrucomicrobiia</taxon>
        <taxon>Verrucomicrobiales</taxon>
        <taxon>Rubritaleaceae</taxon>
        <taxon>Rubritalea</taxon>
    </lineage>
</organism>
<evidence type="ECO:0000313" key="2">
    <source>
        <dbReference type="Proteomes" id="UP001424741"/>
    </source>
</evidence>
<dbReference type="Proteomes" id="UP001424741">
    <property type="component" value="Unassembled WGS sequence"/>
</dbReference>
<keyword evidence="2" id="KW-1185">Reference proteome</keyword>
<dbReference type="EMBL" id="BAABRL010000005">
    <property type="protein sequence ID" value="GAA5495754.1"/>
    <property type="molecule type" value="Genomic_DNA"/>
</dbReference>